<name>A0A8T2S006_CERRI</name>
<comment type="caution">
    <text evidence="1">The sequence shown here is derived from an EMBL/GenBank/DDBJ whole genome shotgun (WGS) entry which is preliminary data.</text>
</comment>
<dbReference type="AlphaFoldDB" id="A0A8T2S006"/>
<gene>
    <name evidence="1" type="ORF">KP509_23G055800</name>
</gene>
<accession>A0A8T2S006</accession>
<proteinExistence type="predicted"/>
<evidence type="ECO:0000313" key="1">
    <source>
        <dbReference type="EMBL" id="KAH7302090.1"/>
    </source>
</evidence>
<protein>
    <submittedName>
        <fullName evidence="1">Uncharacterized protein</fullName>
    </submittedName>
</protein>
<keyword evidence="2" id="KW-1185">Reference proteome</keyword>
<reference evidence="1 2" key="1">
    <citation type="submission" date="2021-08" db="EMBL/GenBank/DDBJ databases">
        <title>WGS assembly of Ceratopteris richardii.</title>
        <authorList>
            <person name="Marchant D.B."/>
            <person name="Chen G."/>
            <person name="Jenkins J."/>
            <person name="Shu S."/>
            <person name="Leebens-Mack J."/>
            <person name="Grimwood J."/>
            <person name="Schmutz J."/>
            <person name="Soltis P."/>
            <person name="Soltis D."/>
            <person name="Chen Z.-H."/>
        </authorList>
    </citation>
    <scope>NUCLEOTIDE SEQUENCE [LARGE SCALE GENOMIC DNA]</scope>
    <source>
        <strain evidence="1">Whitten #5841</strain>
        <tissue evidence="1">Leaf</tissue>
    </source>
</reference>
<sequence>MIWRANYLWFCWTQRNNLVFEDSVMEYSVHFKLCRRKCQSGVMPQGSPSLFIISLTRRVNGERLLFCIPKVIPRYLCMTNWCRCNTCICSFSSMILCVT</sequence>
<dbReference type="EMBL" id="CM035428">
    <property type="protein sequence ID" value="KAH7302090.1"/>
    <property type="molecule type" value="Genomic_DNA"/>
</dbReference>
<evidence type="ECO:0000313" key="2">
    <source>
        <dbReference type="Proteomes" id="UP000825935"/>
    </source>
</evidence>
<dbReference type="Proteomes" id="UP000825935">
    <property type="component" value="Chromosome 23"/>
</dbReference>
<organism evidence="1 2">
    <name type="scientific">Ceratopteris richardii</name>
    <name type="common">Triangle waterfern</name>
    <dbReference type="NCBI Taxonomy" id="49495"/>
    <lineage>
        <taxon>Eukaryota</taxon>
        <taxon>Viridiplantae</taxon>
        <taxon>Streptophyta</taxon>
        <taxon>Embryophyta</taxon>
        <taxon>Tracheophyta</taxon>
        <taxon>Polypodiopsida</taxon>
        <taxon>Polypodiidae</taxon>
        <taxon>Polypodiales</taxon>
        <taxon>Pteridineae</taxon>
        <taxon>Pteridaceae</taxon>
        <taxon>Parkerioideae</taxon>
        <taxon>Ceratopteris</taxon>
    </lineage>
</organism>